<feature type="domain" description="C-type lectin" evidence="2">
    <location>
        <begin position="146"/>
        <end position="255"/>
    </location>
</feature>
<reference evidence="3" key="2">
    <citation type="journal article" date="2021" name="PeerJ">
        <title>Extensive microbial diversity within the chicken gut microbiome revealed by metagenomics and culture.</title>
        <authorList>
            <person name="Gilroy R."/>
            <person name="Ravi A."/>
            <person name="Getino M."/>
            <person name="Pursley I."/>
            <person name="Horton D.L."/>
            <person name="Alikhan N.F."/>
            <person name="Baker D."/>
            <person name="Gharbi K."/>
            <person name="Hall N."/>
            <person name="Watson M."/>
            <person name="Adriaenssens E.M."/>
            <person name="Foster-Nyarko E."/>
            <person name="Jarju S."/>
            <person name="Secka A."/>
            <person name="Antonio M."/>
            <person name="Oren A."/>
            <person name="Chaudhuri R.R."/>
            <person name="La Ragione R."/>
            <person name="Hildebrand F."/>
            <person name="Pallen M.J."/>
        </authorList>
    </citation>
    <scope>NUCLEOTIDE SEQUENCE</scope>
    <source>
        <strain evidence="3">ChiSxjej1B13-7041</strain>
    </source>
</reference>
<gene>
    <name evidence="3" type="ORF">IAB98_12530</name>
</gene>
<dbReference type="SMART" id="SM00034">
    <property type="entry name" value="CLECT"/>
    <property type="match status" value="1"/>
</dbReference>
<dbReference type="SUPFAM" id="SSF48452">
    <property type="entry name" value="TPR-like"/>
    <property type="match status" value="1"/>
</dbReference>
<dbReference type="Pfam" id="PF00059">
    <property type="entry name" value="Lectin_C"/>
    <property type="match status" value="1"/>
</dbReference>
<dbReference type="PANTHER" id="PTHR22803">
    <property type="entry name" value="MANNOSE, PHOSPHOLIPASE, LECTIN RECEPTOR RELATED"/>
    <property type="match status" value="1"/>
</dbReference>
<dbReference type="SUPFAM" id="SSF56436">
    <property type="entry name" value="C-type lectin-like"/>
    <property type="match status" value="1"/>
</dbReference>
<dbReference type="AlphaFoldDB" id="A0A9D1ELG0"/>
<organism evidence="3 4">
    <name type="scientific">Candidatus Egerieimonas intestinavium</name>
    <dbReference type="NCBI Taxonomy" id="2840777"/>
    <lineage>
        <taxon>Bacteria</taxon>
        <taxon>Bacillati</taxon>
        <taxon>Bacillota</taxon>
        <taxon>Clostridia</taxon>
        <taxon>Lachnospirales</taxon>
        <taxon>Lachnospiraceae</taxon>
        <taxon>Lachnospiraceae incertae sedis</taxon>
        <taxon>Candidatus Egerieimonas</taxon>
    </lineage>
</organism>
<dbReference type="Gene3D" id="3.10.100.10">
    <property type="entry name" value="Mannose-Binding Protein A, subunit A"/>
    <property type="match status" value="1"/>
</dbReference>
<dbReference type="InterPro" id="IPR001304">
    <property type="entry name" value="C-type_lectin-like"/>
</dbReference>
<proteinExistence type="predicted"/>
<dbReference type="CDD" id="cd00037">
    <property type="entry name" value="CLECT"/>
    <property type="match status" value="1"/>
</dbReference>
<sequence>MKGRRRAATGFLAALMILLAAAAVLLTVLGIQKKRYQEQLSLGDKYLAELDYENAEICFEKAISIQEKKAAPYLKLAAVYLYQGRTQDAENILREGSQKVTDNEGLENIRENLEILEEPKGILEGYVYDEEKPFDSSSIPIDAVSFNGHYYYVYELDTVTTWEEAKQYCEEQGGYLAAITSAEENDFVYSCMKNSFGYESAYFGFTDREEEGTWVWENSEVSTYTNWHSGEPNGENPKEDFAMYYYKYSDGTWNDGDFGKRTVNSKKVFICEWGE</sequence>
<name>A0A9D1ELG0_9FIRM</name>
<comment type="caution">
    <text evidence="3">The sequence shown here is derived from an EMBL/GenBank/DDBJ whole genome shotgun (WGS) entry which is preliminary data.</text>
</comment>
<dbReference type="PROSITE" id="PS50041">
    <property type="entry name" value="C_TYPE_LECTIN_2"/>
    <property type="match status" value="1"/>
</dbReference>
<dbReference type="InterPro" id="IPR016186">
    <property type="entry name" value="C-type_lectin-like/link_sf"/>
</dbReference>
<accession>A0A9D1ELG0</accession>
<feature type="repeat" description="TPR" evidence="1">
    <location>
        <begin position="36"/>
        <end position="69"/>
    </location>
</feature>
<evidence type="ECO:0000313" key="4">
    <source>
        <dbReference type="Proteomes" id="UP000886841"/>
    </source>
</evidence>
<dbReference type="InterPro" id="IPR050111">
    <property type="entry name" value="C-type_lectin/snaclec_domain"/>
</dbReference>
<dbReference type="PROSITE" id="PS50005">
    <property type="entry name" value="TPR"/>
    <property type="match status" value="1"/>
</dbReference>
<dbReference type="EMBL" id="DVHU01000111">
    <property type="protein sequence ID" value="HIR94235.1"/>
    <property type="molecule type" value="Genomic_DNA"/>
</dbReference>
<evidence type="ECO:0000259" key="2">
    <source>
        <dbReference type="PROSITE" id="PS50041"/>
    </source>
</evidence>
<keyword evidence="1" id="KW-0802">TPR repeat</keyword>
<dbReference type="InterPro" id="IPR016187">
    <property type="entry name" value="CTDL_fold"/>
</dbReference>
<dbReference type="Gene3D" id="1.25.40.10">
    <property type="entry name" value="Tetratricopeptide repeat domain"/>
    <property type="match status" value="1"/>
</dbReference>
<protein>
    <recommendedName>
        <fullName evidence="2">C-type lectin domain-containing protein</fullName>
    </recommendedName>
</protein>
<dbReference type="InterPro" id="IPR019734">
    <property type="entry name" value="TPR_rpt"/>
</dbReference>
<reference evidence="3" key="1">
    <citation type="submission" date="2020-10" db="EMBL/GenBank/DDBJ databases">
        <authorList>
            <person name="Gilroy R."/>
        </authorList>
    </citation>
    <scope>NUCLEOTIDE SEQUENCE</scope>
    <source>
        <strain evidence="3">ChiSxjej1B13-7041</strain>
    </source>
</reference>
<dbReference type="InterPro" id="IPR011990">
    <property type="entry name" value="TPR-like_helical_dom_sf"/>
</dbReference>
<dbReference type="SMART" id="SM00028">
    <property type="entry name" value="TPR"/>
    <property type="match status" value="2"/>
</dbReference>
<evidence type="ECO:0000313" key="3">
    <source>
        <dbReference type="EMBL" id="HIR94235.1"/>
    </source>
</evidence>
<evidence type="ECO:0000256" key="1">
    <source>
        <dbReference type="PROSITE-ProRule" id="PRU00339"/>
    </source>
</evidence>
<dbReference type="Proteomes" id="UP000886841">
    <property type="component" value="Unassembled WGS sequence"/>
</dbReference>